<proteinExistence type="predicted"/>
<feature type="domain" description="Alpha/beta hydrolase fold-3" evidence="2">
    <location>
        <begin position="64"/>
        <end position="179"/>
    </location>
</feature>
<reference evidence="3 4" key="1">
    <citation type="submission" date="2018-04" db="EMBL/GenBank/DDBJ databases">
        <title>Genomic Encyclopedia of Archaeal and Bacterial Type Strains, Phase II (KMG-II): from individual species to whole genera.</title>
        <authorList>
            <person name="Goeker M."/>
        </authorList>
    </citation>
    <scope>NUCLEOTIDE SEQUENCE [LARGE SCALE GENOMIC DNA]</scope>
    <source>
        <strain evidence="3 4">DSM 12244</strain>
    </source>
</reference>
<keyword evidence="1 3" id="KW-0378">Hydrolase</keyword>
<dbReference type="EMBL" id="QBKU01000003">
    <property type="protein sequence ID" value="PTX74534.1"/>
    <property type="molecule type" value="Genomic_DNA"/>
</dbReference>
<dbReference type="Proteomes" id="UP000244092">
    <property type="component" value="Unassembled WGS sequence"/>
</dbReference>
<organism evidence="3 4">
    <name type="scientific">Sulfitobacter mediterraneus</name>
    <dbReference type="NCBI Taxonomy" id="83219"/>
    <lineage>
        <taxon>Bacteria</taxon>
        <taxon>Pseudomonadati</taxon>
        <taxon>Pseudomonadota</taxon>
        <taxon>Alphaproteobacteria</taxon>
        <taxon>Rhodobacterales</taxon>
        <taxon>Roseobacteraceae</taxon>
        <taxon>Sulfitobacter</taxon>
    </lineage>
</organism>
<dbReference type="PANTHER" id="PTHR48081">
    <property type="entry name" value="AB HYDROLASE SUPERFAMILY PROTEIN C4A8.06C"/>
    <property type="match status" value="1"/>
</dbReference>
<evidence type="ECO:0000313" key="3">
    <source>
        <dbReference type="EMBL" id="PTX74534.1"/>
    </source>
</evidence>
<dbReference type="SUPFAM" id="SSF53474">
    <property type="entry name" value="alpha/beta-Hydrolases"/>
    <property type="match status" value="1"/>
</dbReference>
<sequence>MHDWDDAFNNMGHVEGSDALPGLWAGQAAAYRETVRVDTDLAYGPSVREKFDLIWPVDSPKGLVVFVHGGFWMRLDKSYWSHLAEGARAQGWAVAIPSYTLTPEARISEITKQIGTAIEAAASLVEGPIRLMGHSAGGHLVTRMTCDNTPLSGAILARIVHVLSISGLHDLRPLRHTAMNDTLHLTTKEATAESPALLVPVPGSQISVCVGGGERPEFIRQARLLDIIWNGLDAKIELTIEGDHNHFTLLEGLKSPISQICATLLKTKKQFCPEKTLF</sequence>
<dbReference type="AlphaFoldDB" id="A0A2T6CG94"/>
<dbReference type="PANTHER" id="PTHR48081:SF33">
    <property type="entry name" value="KYNURENINE FORMAMIDASE"/>
    <property type="match status" value="1"/>
</dbReference>
<evidence type="ECO:0000313" key="4">
    <source>
        <dbReference type="Proteomes" id="UP000244092"/>
    </source>
</evidence>
<accession>A0A2T6CG94</accession>
<protein>
    <submittedName>
        <fullName evidence="3">Alpha/beta hydrolase family protein</fullName>
    </submittedName>
</protein>
<dbReference type="Gene3D" id="3.40.50.1820">
    <property type="entry name" value="alpha/beta hydrolase"/>
    <property type="match status" value="1"/>
</dbReference>
<dbReference type="InterPro" id="IPR029058">
    <property type="entry name" value="AB_hydrolase_fold"/>
</dbReference>
<evidence type="ECO:0000256" key="1">
    <source>
        <dbReference type="ARBA" id="ARBA00022801"/>
    </source>
</evidence>
<evidence type="ECO:0000259" key="2">
    <source>
        <dbReference type="Pfam" id="PF07859"/>
    </source>
</evidence>
<dbReference type="Pfam" id="PF07859">
    <property type="entry name" value="Abhydrolase_3"/>
    <property type="match status" value="1"/>
</dbReference>
<dbReference type="InterPro" id="IPR050300">
    <property type="entry name" value="GDXG_lipolytic_enzyme"/>
</dbReference>
<dbReference type="InterPro" id="IPR013094">
    <property type="entry name" value="AB_hydrolase_3"/>
</dbReference>
<comment type="caution">
    <text evidence="3">The sequence shown here is derived from an EMBL/GenBank/DDBJ whole genome shotgun (WGS) entry which is preliminary data.</text>
</comment>
<dbReference type="RefSeq" id="WP_025048496.1">
    <property type="nucleotide sequence ID" value="NZ_QBKU01000003.1"/>
</dbReference>
<name>A0A2T6CG94_9RHOB</name>
<dbReference type="GO" id="GO:0016787">
    <property type="term" value="F:hydrolase activity"/>
    <property type="evidence" value="ECO:0007669"/>
    <property type="project" value="UniProtKB-KW"/>
</dbReference>
<dbReference type="OrthoDB" id="9771666at2"/>
<gene>
    <name evidence="3" type="ORF">C8N31_10310</name>
</gene>